<reference evidence="1" key="1">
    <citation type="submission" date="2018-10" db="EMBL/GenBank/DDBJ databases">
        <title>Hidden diversity of soil giant viruses.</title>
        <authorList>
            <person name="Schulz F."/>
            <person name="Alteio L."/>
            <person name="Goudeau D."/>
            <person name="Ryan E.M."/>
            <person name="Malmstrom R.R."/>
            <person name="Blanchard J."/>
            <person name="Woyke T."/>
        </authorList>
    </citation>
    <scope>NUCLEOTIDE SEQUENCE</scope>
    <source>
        <strain evidence="1">HOV1</strain>
    </source>
</reference>
<gene>
    <name evidence="1" type="ORF">Homavirus2_20</name>
</gene>
<protein>
    <submittedName>
        <fullName evidence="1">Uncharacterized protein</fullName>
    </submittedName>
</protein>
<accession>A0A3G5A452</accession>
<organism evidence="1">
    <name type="scientific">Homavirus sp</name>
    <dbReference type="NCBI Taxonomy" id="2487769"/>
    <lineage>
        <taxon>Viruses</taxon>
        <taxon>Varidnaviria</taxon>
        <taxon>Bamfordvirae</taxon>
        <taxon>Nucleocytoviricota</taxon>
        <taxon>Megaviricetes</taxon>
        <taxon>Imitervirales</taxon>
        <taxon>Mimiviridae</taxon>
        <taxon>Klosneuvirinae</taxon>
    </lineage>
</organism>
<sequence>MLKIVFDKISVDDNIDDIIRHNLLVADKHHQLKYVIACCDAWIKRNKNATCQDLENMLRVGGFDTHLIAAQSVLPENSSLVDFRYGCDNTVDNNNNDNNSSNLIYDCIYSCRPKEYALKELLKHSSSYEENFEKLNNVGRICFNSDIIDKKITQFSDSEKDILQQIRNAEVKLNVEIIDAKTHFEQTCNVIRNKYGVYPKKVVIGLNHHGGPIYGLALDDKLVSSIGYSEFYDDDERICMEIVQFREG</sequence>
<proteinExistence type="predicted"/>
<name>A0A3G5A452_9VIRU</name>
<evidence type="ECO:0000313" key="1">
    <source>
        <dbReference type="EMBL" id="AYV82016.1"/>
    </source>
</evidence>
<dbReference type="EMBL" id="MK072333">
    <property type="protein sequence ID" value="AYV82016.1"/>
    <property type="molecule type" value="Genomic_DNA"/>
</dbReference>